<evidence type="ECO:0000313" key="2">
    <source>
        <dbReference type="EMBL" id="RKH61625.1"/>
    </source>
</evidence>
<accession>A0A3A8Q613</accession>
<dbReference type="OrthoDB" id="5509743at2"/>
<evidence type="ECO:0000256" key="1">
    <source>
        <dbReference type="SAM" id="Phobius"/>
    </source>
</evidence>
<protein>
    <submittedName>
        <fullName evidence="2">Uncharacterized protein</fullName>
    </submittedName>
</protein>
<keyword evidence="3" id="KW-1185">Reference proteome</keyword>
<keyword evidence="1" id="KW-0812">Transmembrane</keyword>
<evidence type="ECO:0000313" key="3">
    <source>
        <dbReference type="Proteomes" id="UP000282656"/>
    </source>
</evidence>
<name>A0A3A8Q613_9BACT</name>
<proteinExistence type="predicted"/>
<comment type="caution">
    <text evidence="2">The sequence shown here is derived from an EMBL/GenBank/DDBJ whole genome shotgun (WGS) entry which is preliminary data.</text>
</comment>
<organism evidence="2 3">
    <name type="scientific">Corallococcus interemptor</name>
    <dbReference type="NCBI Taxonomy" id="2316720"/>
    <lineage>
        <taxon>Bacteria</taxon>
        <taxon>Pseudomonadati</taxon>
        <taxon>Myxococcota</taxon>
        <taxon>Myxococcia</taxon>
        <taxon>Myxococcales</taxon>
        <taxon>Cystobacterineae</taxon>
        <taxon>Myxococcaceae</taxon>
        <taxon>Corallococcus</taxon>
    </lineage>
</organism>
<reference evidence="3" key="1">
    <citation type="submission" date="2018-09" db="EMBL/GenBank/DDBJ databases">
        <authorList>
            <person name="Livingstone P.G."/>
            <person name="Whitworth D.E."/>
        </authorList>
    </citation>
    <scope>NUCLEOTIDE SEQUENCE [LARGE SCALE GENOMIC DNA]</scope>
    <source>
        <strain evidence="3">AB047A</strain>
    </source>
</reference>
<feature type="transmembrane region" description="Helical" evidence="1">
    <location>
        <begin position="228"/>
        <end position="247"/>
    </location>
</feature>
<keyword evidence="1" id="KW-1133">Transmembrane helix</keyword>
<dbReference type="AlphaFoldDB" id="A0A3A8Q613"/>
<keyword evidence="1" id="KW-0472">Membrane</keyword>
<feature type="transmembrane region" description="Helical" evidence="1">
    <location>
        <begin position="169"/>
        <end position="187"/>
    </location>
</feature>
<sequence length="250" mass="25688">MTPVAPLMLLLLRVTSPCDTGTRVVLVPFERLALPSADARELEEATRRAVAAMPDACLESREDTLARLRGSGDALAACGDAECRSAQASALGASKLVRGVALGVGGKRSVALTVTDARGTEARAQFEAPATAPGEADARAKKALEQVWSPRTTARATREPQGSRMLPKVLWGAGGAALLAGVGFGLASRSTESKLSKNGGECATAGESFAACFSSQLRKGRNQARTSNVLLGVGALLGAGGAVSFIWELP</sequence>
<dbReference type="EMBL" id="RAWM01000125">
    <property type="protein sequence ID" value="RKH61625.1"/>
    <property type="molecule type" value="Genomic_DNA"/>
</dbReference>
<dbReference type="RefSeq" id="WP_121771408.1">
    <property type="nucleotide sequence ID" value="NZ_RAWM01000125.1"/>
</dbReference>
<gene>
    <name evidence="2" type="ORF">D7X96_31250</name>
</gene>
<dbReference type="Proteomes" id="UP000282656">
    <property type="component" value="Unassembled WGS sequence"/>
</dbReference>